<feature type="compositionally biased region" description="Basic residues" evidence="1">
    <location>
        <begin position="110"/>
        <end position="120"/>
    </location>
</feature>
<dbReference type="RefSeq" id="XP_072613396.1">
    <property type="nucleotide sequence ID" value="XM_072757295.1"/>
</dbReference>
<feature type="region of interest" description="Disordered" evidence="1">
    <location>
        <begin position="76"/>
        <end position="220"/>
    </location>
</feature>
<sequence length="442" mass="47656">MAEVKYKSSTEGRGQKRKSDYEVIHMERPKIVAELGGLHTVPCSTFFCRYDPDSGHSNYCGRWTVPRPRGTRVCPRCTAGRSAQGEKPPGEQRQEMGTAPPGAGTASERRVKRQRARKCHRGETRLSELPCEAQEGGPGRHLPPLRAGPGRAAAPAAASGRARPLRIVRLRRPTLASRAATALSGRNSDASRPLVPSRRDPPASFSGPSSGSHRSRRSPRYLLTTPLVPCLHCARPLPTGNGNQHARPPSGLPLVGAQVSRETGLADPGRRNRAEKRAGKRRLSEPYRLPGCQSRSPDHKAQKPLRPSARPLPSGICSLGHRGPEPLARGRPRGVSAGNYGCAGGGAHRGRQPPPVRRLHDLLCAVGGLAASPGIYPRDVISIHHHQLGQPKVTPAMAKCPWKKNCSPTPTPWRTAACGTMILQSDPQALEGCQDLYKVFSC</sequence>
<evidence type="ECO:0000256" key="1">
    <source>
        <dbReference type="SAM" id="MobiDB-lite"/>
    </source>
</evidence>
<dbReference type="Proteomes" id="UP001652641">
    <property type="component" value="Chromosome 4"/>
</dbReference>
<dbReference type="GeneID" id="140598761"/>
<gene>
    <name evidence="3" type="primary">LOC140598761</name>
</gene>
<evidence type="ECO:0000313" key="3">
    <source>
        <dbReference type="RefSeq" id="XP_072613396.1"/>
    </source>
</evidence>
<proteinExistence type="predicted"/>
<protein>
    <submittedName>
        <fullName evidence="3">Uncharacterized protein</fullName>
    </submittedName>
</protein>
<feature type="region of interest" description="Disordered" evidence="1">
    <location>
        <begin position="261"/>
        <end position="333"/>
    </location>
</feature>
<name>A0ABM5AF34_VULVU</name>
<feature type="compositionally biased region" description="Basic residues" evidence="1">
    <location>
        <begin position="163"/>
        <end position="172"/>
    </location>
</feature>
<reference evidence="3" key="1">
    <citation type="submission" date="2025-08" db="UniProtKB">
        <authorList>
            <consortium name="RefSeq"/>
        </authorList>
    </citation>
    <scope>IDENTIFICATION</scope>
    <source>
        <tissue evidence="3">Cell line</tissue>
    </source>
</reference>
<feature type="compositionally biased region" description="Low complexity" evidence="1">
    <location>
        <begin position="142"/>
        <end position="162"/>
    </location>
</feature>
<feature type="compositionally biased region" description="Low complexity" evidence="1">
    <location>
        <begin position="202"/>
        <end position="212"/>
    </location>
</feature>
<feature type="compositionally biased region" description="Basic and acidic residues" evidence="1">
    <location>
        <begin position="268"/>
        <end position="285"/>
    </location>
</feature>
<keyword evidence="2" id="KW-1185">Reference proteome</keyword>
<evidence type="ECO:0000313" key="2">
    <source>
        <dbReference type="Proteomes" id="UP001652641"/>
    </source>
</evidence>
<organism evidence="2 3">
    <name type="scientific">Vulpes vulpes</name>
    <name type="common">Red fox</name>
    <dbReference type="NCBI Taxonomy" id="9627"/>
    <lineage>
        <taxon>Eukaryota</taxon>
        <taxon>Metazoa</taxon>
        <taxon>Chordata</taxon>
        <taxon>Craniata</taxon>
        <taxon>Vertebrata</taxon>
        <taxon>Euteleostomi</taxon>
        <taxon>Mammalia</taxon>
        <taxon>Eutheria</taxon>
        <taxon>Laurasiatheria</taxon>
        <taxon>Carnivora</taxon>
        <taxon>Caniformia</taxon>
        <taxon>Canidae</taxon>
        <taxon>Vulpes</taxon>
    </lineage>
</organism>
<accession>A0ABM5AF34</accession>
<feature type="region of interest" description="Disordered" evidence="1">
    <location>
        <begin position="1"/>
        <end position="21"/>
    </location>
</feature>